<dbReference type="GO" id="GO:0020037">
    <property type="term" value="F:heme binding"/>
    <property type="evidence" value="ECO:0007669"/>
    <property type="project" value="InterPro"/>
</dbReference>
<protein>
    <recommendedName>
        <fullName evidence="4">Cytochrome P450</fullName>
    </recommendedName>
</protein>
<organism evidence="2 3">
    <name type="scientific">Hymenoscyphus albidus</name>
    <dbReference type="NCBI Taxonomy" id="595503"/>
    <lineage>
        <taxon>Eukaryota</taxon>
        <taxon>Fungi</taxon>
        <taxon>Dikarya</taxon>
        <taxon>Ascomycota</taxon>
        <taxon>Pezizomycotina</taxon>
        <taxon>Leotiomycetes</taxon>
        <taxon>Helotiales</taxon>
        <taxon>Helotiaceae</taxon>
        <taxon>Hymenoscyphus</taxon>
    </lineage>
</organism>
<dbReference type="GO" id="GO:0016705">
    <property type="term" value="F:oxidoreductase activity, acting on paired donors, with incorporation or reduction of molecular oxygen"/>
    <property type="evidence" value="ECO:0007669"/>
    <property type="project" value="InterPro"/>
</dbReference>
<keyword evidence="1" id="KW-1133">Transmembrane helix</keyword>
<reference evidence="2" key="1">
    <citation type="submission" date="2021-07" db="EMBL/GenBank/DDBJ databases">
        <authorList>
            <person name="Durling M."/>
        </authorList>
    </citation>
    <scope>NUCLEOTIDE SEQUENCE</scope>
</reference>
<proteinExistence type="predicted"/>
<dbReference type="GO" id="GO:0004497">
    <property type="term" value="F:monooxygenase activity"/>
    <property type="evidence" value="ECO:0007669"/>
    <property type="project" value="InterPro"/>
</dbReference>
<evidence type="ECO:0000313" key="3">
    <source>
        <dbReference type="Proteomes" id="UP000701801"/>
    </source>
</evidence>
<evidence type="ECO:0000256" key="1">
    <source>
        <dbReference type="SAM" id="Phobius"/>
    </source>
</evidence>
<feature type="transmembrane region" description="Helical" evidence="1">
    <location>
        <begin position="6"/>
        <end position="26"/>
    </location>
</feature>
<gene>
    <name evidence="2" type="ORF">HYALB_00007455</name>
</gene>
<dbReference type="Proteomes" id="UP000701801">
    <property type="component" value="Unassembled WGS sequence"/>
</dbReference>
<evidence type="ECO:0008006" key="4">
    <source>
        <dbReference type="Google" id="ProtNLM"/>
    </source>
</evidence>
<dbReference type="AlphaFoldDB" id="A0A9N9QDA0"/>
<keyword evidence="1" id="KW-0812">Transmembrane</keyword>
<sequence>MPWSNLLPFVGVLVGTSLFCVIRVTYRHRSHINDLRKQGFPMPKNWSWITGHILVLYKYQKKFPPLANVALATQELCRKLPDTEMFLLDLWSAFPASLMVFDPEAAVLVSQKYNLPKSDASLELLKPIVGGQSLLSMNGMEWKTWRARLNPGFNPTTLMQHVPYIVDCMDVFCEKLR</sequence>
<keyword evidence="3" id="KW-1185">Reference proteome</keyword>
<dbReference type="GO" id="GO:0005506">
    <property type="term" value="F:iron ion binding"/>
    <property type="evidence" value="ECO:0007669"/>
    <property type="project" value="InterPro"/>
</dbReference>
<dbReference type="OrthoDB" id="10029320at2759"/>
<dbReference type="InterPro" id="IPR036396">
    <property type="entry name" value="Cyt_P450_sf"/>
</dbReference>
<name>A0A9N9QDA0_9HELO</name>
<dbReference type="SUPFAM" id="SSF48264">
    <property type="entry name" value="Cytochrome P450"/>
    <property type="match status" value="1"/>
</dbReference>
<dbReference type="Gene3D" id="1.10.630.10">
    <property type="entry name" value="Cytochrome P450"/>
    <property type="match status" value="1"/>
</dbReference>
<accession>A0A9N9QDA0</accession>
<keyword evidence="1" id="KW-0472">Membrane</keyword>
<comment type="caution">
    <text evidence="2">The sequence shown here is derived from an EMBL/GenBank/DDBJ whole genome shotgun (WGS) entry which is preliminary data.</text>
</comment>
<dbReference type="EMBL" id="CAJVRM010000724">
    <property type="protein sequence ID" value="CAG8983327.1"/>
    <property type="molecule type" value="Genomic_DNA"/>
</dbReference>
<evidence type="ECO:0000313" key="2">
    <source>
        <dbReference type="EMBL" id="CAG8983327.1"/>
    </source>
</evidence>